<feature type="domain" description="CheR-type methyltransferase" evidence="6">
    <location>
        <begin position="29"/>
        <end position="187"/>
    </location>
</feature>
<dbReference type="SMART" id="SM00138">
    <property type="entry name" value="MeTrc"/>
    <property type="match status" value="1"/>
</dbReference>
<organism evidence="7 8">
    <name type="scientific">Desulfofundulus australicus DSM 11792</name>
    <dbReference type="NCBI Taxonomy" id="1121425"/>
    <lineage>
        <taxon>Bacteria</taxon>
        <taxon>Bacillati</taxon>
        <taxon>Bacillota</taxon>
        <taxon>Clostridia</taxon>
        <taxon>Eubacteriales</taxon>
        <taxon>Peptococcaceae</taxon>
        <taxon>Desulfofundulus</taxon>
    </lineage>
</organism>
<dbReference type="EMBL" id="FQUW01000015">
    <property type="protein sequence ID" value="SHF10213.1"/>
    <property type="molecule type" value="Genomic_DNA"/>
</dbReference>
<gene>
    <name evidence="7" type="ORF">SAMN02745218_01449</name>
</gene>
<evidence type="ECO:0000256" key="1">
    <source>
        <dbReference type="ARBA" id="ARBA00001541"/>
    </source>
</evidence>
<keyword evidence="3 7" id="KW-0489">Methyltransferase</keyword>
<keyword evidence="4 7" id="KW-0808">Transferase</keyword>
<dbReference type="AlphaFoldDB" id="A0A1M4YWP3"/>
<keyword evidence="5" id="KW-0949">S-adenosyl-L-methionine</keyword>
<dbReference type="RefSeq" id="WP_073164605.1">
    <property type="nucleotide sequence ID" value="NZ_FQUW01000015.1"/>
</dbReference>
<comment type="catalytic activity">
    <reaction evidence="1">
        <text>L-glutamyl-[protein] + S-adenosyl-L-methionine = [protein]-L-glutamate 5-O-methyl ester + S-adenosyl-L-homocysteine</text>
        <dbReference type="Rhea" id="RHEA:24452"/>
        <dbReference type="Rhea" id="RHEA-COMP:10208"/>
        <dbReference type="Rhea" id="RHEA-COMP:10311"/>
        <dbReference type="ChEBI" id="CHEBI:29973"/>
        <dbReference type="ChEBI" id="CHEBI:57856"/>
        <dbReference type="ChEBI" id="CHEBI:59789"/>
        <dbReference type="ChEBI" id="CHEBI:82795"/>
        <dbReference type="EC" id="2.1.1.80"/>
    </reaction>
</comment>
<dbReference type="InterPro" id="IPR000780">
    <property type="entry name" value="CheR_MeTrfase"/>
</dbReference>
<evidence type="ECO:0000256" key="5">
    <source>
        <dbReference type="ARBA" id="ARBA00022691"/>
    </source>
</evidence>
<dbReference type="InterPro" id="IPR036804">
    <property type="entry name" value="CheR_N_sf"/>
</dbReference>
<evidence type="ECO:0000313" key="7">
    <source>
        <dbReference type="EMBL" id="SHF10213.1"/>
    </source>
</evidence>
<sequence>MTDSEGTATGFRDDPFPGDVLEQLYLARGVDLRGYRSSTVQRRLSRRLAATGCTTCREYLNLLKSRPEEYDRLINSLTIKVSRFFRDPHVFRVLAREVLPRLAGAASYLCVWSAGCAQGQEAYSMAILLEHIKETRFPSLKARVVATDIDRDSLVGLGEYPVEMLAEVDSYFLKKYFRREGSRYRIRGPRCLFWTCSCQI</sequence>
<dbReference type="InterPro" id="IPR022642">
    <property type="entry name" value="CheR_C"/>
</dbReference>
<dbReference type="InterPro" id="IPR050903">
    <property type="entry name" value="Bact_Chemotaxis_MeTrfase"/>
</dbReference>
<dbReference type="Pfam" id="PF01739">
    <property type="entry name" value="CheR"/>
    <property type="match status" value="1"/>
</dbReference>
<dbReference type="Gene3D" id="3.40.50.150">
    <property type="entry name" value="Vaccinia Virus protein VP39"/>
    <property type="match status" value="1"/>
</dbReference>
<dbReference type="PROSITE" id="PS50123">
    <property type="entry name" value="CHER"/>
    <property type="match status" value="1"/>
</dbReference>
<dbReference type="PRINTS" id="PR00996">
    <property type="entry name" value="CHERMTFRASE"/>
</dbReference>
<protein>
    <recommendedName>
        <fullName evidence="2">protein-glutamate O-methyltransferase</fullName>
        <ecNumber evidence="2">2.1.1.80</ecNumber>
    </recommendedName>
</protein>
<dbReference type="GO" id="GO:0008983">
    <property type="term" value="F:protein-glutamate O-methyltransferase activity"/>
    <property type="evidence" value="ECO:0007669"/>
    <property type="project" value="UniProtKB-EC"/>
</dbReference>
<evidence type="ECO:0000256" key="4">
    <source>
        <dbReference type="ARBA" id="ARBA00022679"/>
    </source>
</evidence>
<keyword evidence="8" id="KW-1185">Reference proteome</keyword>
<evidence type="ECO:0000313" key="8">
    <source>
        <dbReference type="Proteomes" id="UP000184196"/>
    </source>
</evidence>
<dbReference type="GO" id="GO:0032259">
    <property type="term" value="P:methylation"/>
    <property type="evidence" value="ECO:0007669"/>
    <property type="project" value="UniProtKB-KW"/>
</dbReference>
<dbReference type="InterPro" id="IPR029063">
    <property type="entry name" value="SAM-dependent_MTases_sf"/>
</dbReference>
<dbReference type="SUPFAM" id="SSF47757">
    <property type="entry name" value="Chemotaxis receptor methyltransferase CheR, N-terminal domain"/>
    <property type="match status" value="1"/>
</dbReference>
<dbReference type="PANTHER" id="PTHR24422">
    <property type="entry name" value="CHEMOTAXIS PROTEIN METHYLTRANSFERASE"/>
    <property type="match status" value="1"/>
</dbReference>
<evidence type="ECO:0000256" key="3">
    <source>
        <dbReference type="ARBA" id="ARBA00022603"/>
    </source>
</evidence>
<dbReference type="Proteomes" id="UP000184196">
    <property type="component" value="Unassembled WGS sequence"/>
</dbReference>
<dbReference type="Gene3D" id="1.10.155.10">
    <property type="entry name" value="Chemotaxis receptor methyltransferase CheR, N-terminal domain"/>
    <property type="match status" value="1"/>
</dbReference>
<name>A0A1M4YWP3_9FIRM</name>
<dbReference type="SUPFAM" id="SSF53335">
    <property type="entry name" value="S-adenosyl-L-methionine-dependent methyltransferases"/>
    <property type="match status" value="1"/>
</dbReference>
<evidence type="ECO:0000259" key="6">
    <source>
        <dbReference type="PROSITE" id="PS50123"/>
    </source>
</evidence>
<dbReference type="Pfam" id="PF03705">
    <property type="entry name" value="CheR_N"/>
    <property type="match status" value="1"/>
</dbReference>
<accession>A0A1M4YWP3</accession>
<proteinExistence type="predicted"/>
<dbReference type="InterPro" id="IPR022641">
    <property type="entry name" value="CheR_N"/>
</dbReference>
<dbReference type="PANTHER" id="PTHR24422:SF10">
    <property type="entry name" value="CHEMOTAXIS PROTEIN METHYLTRANSFERASE 2"/>
    <property type="match status" value="1"/>
</dbReference>
<reference evidence="8" key="1">
    <citation type="submission" date="2016-11" db="EMBL/GenBank/DDBJ databases">
        <authorList>
            <person name="Varghese N."/>
            <person name="Submissions S."/>
        </authorList>
    </citation>
    <scope>NUCLEOTIDE SEQUENCE [LARGE SCALE GENOMIC DNA]</scope>
    <source>
        <strain evidence="8">DSM 11792</strain>
    </source>
</reference>
<evidence type="ECO:0000256" key="2">
    <source>
        <dbReference type="ARBA" id="ARBA00012534"/>
    </source>
</evidence>
<dbReference type="EC" id="2.1.1.80" evidence="2"/>